<feature type="transmembrane region" description="Helical" evidence="1">
    <location>
        <begin position="12"/>
        <end position="34"/>
    </location>
</feature>
<dbReference type="AlphaFoldDB" id="A0A224YGT2"/>
<protein>
    <submittedName>
        <fullName evidence="2">Uncharacterized protein</fullName>
    </submittedName>
</protein>
<accession>A0A224YGT2</accession>
<organism evidence="2">
    <name type="scientific">Rhipicephalus zambeziensis</name>
    <dbReference type="NCBI Taxonomy" id="60191"/>
    <lineage>
        <taxon>Eukaryota</taxon>
        <taxon>Metazoa</taxon>
        <taxon>Ecdysozoa</taxon>
        <taxon>Arthropoda</taxon>
        <taxon>Chelicerata</taxon>
        <taxon>Arachnida</taxon>
        <taxon>Acari</taxon>
        <taxon>Parasitiformes</taxon>
        <taxon>Ixodida</taxon>
        <taxon>Ixodoidea</taxon>
        <taxon>Ixodidae</taxon>
        <taxon>Rhipicephalinae</taxon>
        <taxon>Rhipicephalus</taxon>
        <taxon>Rhipicephalus</taxon>
    </lineage>
</organism>
<name>A0A224YGT2_9ACAR</name>
<proteinExistence type="predicted"/>
<evidence type="ECO:0000313" key="2">
    <source>
        <dbReference type="EMBL" id="MAA13012.1"/>
    </source>
</evidence>
<dbReference type="EMBL" id="GFPF01001866">
    <property type="protein sequence ID" value="MAA13012.1"/>
    <property type="molecule type" value="Transcribed_RNA"/>
</dbReference>
<evidence type="ECO:0000256" key="1">
    <source>
        <dbReference type="SAM" id="Phobius"/>
    </source>
</evidence>
<keyword evidence="1" id="KW-0472">Membrane</keyword>
<sequence length="122" mass="14163">MASILIRAYCDCWNIFLSAISTEVVTSASLKIIYESVSVTVSVTQCTHMRYVCACVFLHCAFVFSVFLSYINMDYQRAQITTLVSSKLWQLLQETELGTRCIDRFSWWRIWWAVLKLDNVNP</sequence>
<keyword evidence="1" id="KW-0812">Transmembrane</keyword>
<feature type="transmembrane region" description="Helical" evidence="1">
    <location>
        <begin position="49"/>
        <end position="71"/>
    </location>
</feature>
<reference evidence="2" key="1">
    <citation type="journal article" date="2017" name="Parasit. Vectors">
        <title>Sialotranscriptomics of Rhipicephalus zambeziensis reveals intricate expression profiles of secretory proteins and suggests tight temporal transcriptional regulation during blood-feeding.</title>
        <authorList>
            <person name="de Castro M.H."/>
            <person name="de Klerk D."/>
            <person name="Pienaar R."/>
            <person name="Rees D.J.G."/>
            <person name="Mans B.J."/>
        </authorList>
    </citation>
    <scope>NUCLEOTIDE SEQUENCE</scope>
    <source>
        <tissue evidence="2">Salivary glands</tissue>
    </source>
</reference>
<keyword evidence="1" id="KW-1133">Transmembrane helix</keyword>